<dbReference type="InterPro" id="IPR005142">
    <property type="entry name" value="eRF1_3"/>
</dbReference>
<dbReference type="NCBIfam" id="TIGR00111">
    <property type="entry name" value="pelota"/>
    <property type="match status" value="1"/>
</dbReference>
<accession>F6BDM4</accession>
<organism evidence="12">
    <name type="scientific">Methanotorris igneus (strain DSM 5666 / JCM 11834 / Kol 5)</name>
    <dbReference type="NCBI Taxonomy" id="880724"/>
    <lineage>
        <taxon>Archaea</taxon>
        <taxon>Methanobacteriati</taxon>
        <taxon>Methanobacteriota</taxon>
        <taxon>Methanomada group</taxon>
        <taxon>Methanococci</taxon>
        <taxon>Methanococcales</taxon>
        <taxon>Methanocaldococcaceae</taxon>
        <taxon>Methanotorris</taxon>
    </lineage>
</organism>
<gene>
    <name evidence="9" type="primary">pelA</name>
    <name evidence="11" type="ordered locus">Metig_1044</name>
</gene>
<dbReference type="KEGG" id="mig:Metig_1044"/>
<comment type="subunit">
    <text evidence="9">Monomer.</text>
</comment>
<dbReference type="InterPro" id="IPR058547">
    <property type="entry name" value="Pelota_N"/>
</dbReference>
<dbReference type="GO" id="GO:0016787">
    <property type="term" value="F:hydrolase activity"/>
    <property type="evidence" value="ECO:0007669"/>
    <property type="project" value="UniProtKB-KW"/>
</dbReference>
<dbReference type="GO" id="GO:0032790">
    <property type="term" value="P:ribosome disassembly"/>
    <property type="evidence" value="ECO:0007669"/>
    <property type="project" value="TreeGrafter"/>
</dbReference>
<dbReference type="PANTHER" id="PTHR10853">
    <property type="entry name" value="PELOTA"/>
    <property type="match status" value="1"/>
</dbReference>
<dbReference type="RefSeq" id="WP_013799187.1">
    <property type="nucleotide sequence ID" value="NC_015562.1"/>
</dbReference>
<comment type="subcellular location">
    <subcellularLocation>
        <location evidence="2 9">Cytoplasm</location>
    </subcellularLocation>
</comment>
<dbReference type="Proteomes" id="UP000009227">
    <property type="component" value="Chromosome"/>
</dbReference>
<dbReference type="InterPro" id="IPR005140">
    <property type="entry name" value="eRF1_Pelota-like_N"/>
</dbReference>
<dbReference type="GO" id="GO:0070651">
    <property type="term" value="P:nonfunctional rRNA decay"/>
    <property type="evidence" value="ECO:0007669"/>
    <property type="project" value="TreeGrafter"/>
</dbReference>
<evidence type="ECO:0000256" key="6">
    <source>
        <dbReference type="ARBA" id="ARBA00022723"/>
    </source>
</evidence>
<dbReference type="InterPro" id="IPR042226">
    <property type="entry name" value="eFR1_2_sf"/>
</dbReference>
<keyword evidence="12" id="KW-1185">Reference proteome</keyword>
<dbReference type="Pfam" id="PF03465">
    <property type="entry name" value="eRF1_3"/>
    <property type="match status" value="1"/>
</dbReference>
<keyword evidence="4 9" id="KW-0963">Cytoplasm</keyword>
<dbReference type="InterPro" id="IPR004405">
    <property type="entry name" value="TF_pelota"/>
</dbReference>
<dbReference type="AlphaFoldDB" id="F6BDM4"/>
<evidence type="ECO:0000256" key="4">
    <source>
        <dbReference type="ARBA" id="ARBA00022490"/>
    </source>
</evidence>
<dbReference type="Pfam" id="PF26356">
    <property type="entry name" value="Pelota_N"/>
    <property type="match status" value="1"/>
</dbReference>
<name>F6BDM4_METIK</name>
<dbReference type="GO" id="GO:0004519">
    <property type="term" value="F:endonuclease activity"/>
    <property type="evidence" value="ECO:0007669"/>
    <property type="project" value="UniProtKB-UniRule"/>
</dbReference>
<dbReference type="GO" id="GO:0005737">
    <property type="term" value="C:cytoplasm"/>
    <property type="evidence" value="ECO:0007669"/>
    <property type="project" value="UniProtKB-SubCell"/>
</dbReference>
<dbReference type="GO" id="GO:0070481">
    <property type="term" value="P:nuclear-transcribed mRNA catabolic process, non-stop decay"/>
    <property type="evidence" value="ECO:0007669"/>
    <property type="project" value="InterPro"/>
</dbReference>
<dbReference type="GeneID" id="10643898"/>
<evidence type="ECO:0000256" key="5">
    <source>
        <dbReference type="ARBA" id="ARBA00022722"/>
    </source>
</evidence>
<feature type="domain" description="eRF1/Pelota-like N-terminal" evidence="10">
    <location>
        <begin position="1"/>
        <end position="127"/>
    </location>
</feature>
<dbReference type="SMART" id="SM01194">
    <property type="entry name" value="eRF1_1"/>
    <property type="match status" value="1"/>
</dbReference>
<dbReference type="InterPro" id="IPR023521">
    <property type="entry name" value="Pelota_arc"/>
</dbReference>
<protein>
    <recommendedName>
        <fullName evidence="9">Protein pelota homolog</fullName>
        <ecNumber evidence="9">3.1.-.-</ecNumber>
    </recommendedName>
</protein>
<keyword evidence="7 9" id="KW-0255">Endonuclease</keyword>
<dbReference type="HAMAP" id="MF_01853">
    <property type="entry name" value="PelO"/>
    <property type="match status" value="1"/>
</dbReference>
<dbReference type="Gene3D" id="2.30.30.870">
    <property type="entry name" value="Pelota, domain A"/>
    <property type="match status" value="1"/>
</dbReference>
<evidence type="ECO:0000256" key="2">
    <source>
        <dbReference type="ARBA" id="ARBA00004496"/>
    </source>
</evidence>
<comment type="domain">
    <text evidence="9">The N-terminal domain has the RNA-binding Sm fold. It harbors the endoribonuclease activity.</text>
</comment>
<dbReference type="Pfam" id="PF03464">
    <property type="entry name" value="eRF1_2"/>
    <property type="match status" value="1"/>
</dbReference>
<comment type="function">
    <text evidence="9">May function in recognizing stalled ribosomes, interact with stem-loop structures in stalled mRNA molecules, and effect endonucleolytic cleavage of the mRNA. May play a role in the release non-functional ribosomes and degradation of damaged mRNAs. Has endoribonuclease activity.</text>
</comment>
<dbReference type="OrthoDB" id="31300at2157"/>
<sequence>MKIVQEIPERDIIKVMPENLDDLWYLSTIIERGDNVYAVTERRVQDKGDKLRADRGVKRRMFLGVRCEKVEFHEDTNRLRIFGTIIHGPDDVPLGSHHTIEVEPFTEVSIQKRWKKWHLERLKEAVESSQKPKIVAVVMDDSEADIYLIREFGVKEVASIKSDVSKKLDYKANEQVRAEYYHEIAKTLLNYDTDKILVAGPGFGKNNFQKFASEKYKDLAKKIVVENTCTTGRTGLNEILKSGIINKIYGEARLSKEAQYVNKLLEEIAKNGLAAYGIDEVKKALNYSAIETLLVTDEMLRKRHIEEIMNLTESIGGKVIVISTTHDAGKQLKALGGIAALLRFPIE</sequence>
<dbReference type="GO" id="GO:0046872">
    <property type="term" value="F:metal ion binding"/>
    <property type="evidence" value="ECO:0007669"/>
    <property type="project" value="UniProtKB-UniRule"/>
</dbReference>
<keyword evidence="5 9" id="KW-0540">Nuclease</keyword>
<dbReference type="EMBL" id="CP002737">
    <property type="protein sequence ID" value="AEF96585.1"/>
    <property type="molecule type" value="Genomic_DNA"/>
</dbReference>
<dbReference type="InterPro" id="IPR038069">
    <property type="entry name" value="Pelota/DOM34_N"/>
</dbReference>
<keyword evidence="6 9" id="KW-0479">Metal-binding</keyword>
<evidence type="ECO:0000259" key="10">
    <source>
        <dbReference type="SMART" id="SM01194"/>
    </source>
</evidence>
<comment type="cofactor">
    <cofactor evidence="1 9">
        <name>a divalent metal cation</name>
        <dbReference type="ChEBI" id="CHEBI:60240"/>
    </cofactor>
</comment>
<evidence type="ECO:0000256" key="7">
    <source>
        <dbReference type="ARBA" id="ARBA00022759"/>
    </source>
</evidence>
<dbReference type="HOGENOM" id="CLU_023334_0_0_2"/>
<keyword evidence="8 9" id="KW-0378">Hydrolase</keyword>
<evidence type="ECO:0000313" key="11">
    <source>
        <dbReference type="EMBL" id="AEF96585.1"/>
    </source>
</evidence>
<dbReference type="SUPFAM" id="SSF159065">
    <property type="entry name" value="Dom34/Pelota N-terminal domain-like"/>
    <property type="match status" value="1"/>
</dbReference>
<dbReference type="Gene3D" id="3.30.420.60">
    <property type="entry name" value="eRF1 domain 2"/>
    <property type="match status" value="1"/>
</dbReference>
<evidence type="ECO:0000256" key="9">
    <source>
        <dbReference type="HAMAP-Rule" id="MF_01853"/>
    </source>
</evidence>
<evidence type="ECO:0000256" key="3">
    <source>
        <dbReference type="ARBA" id="ARBA00009504"/>
    </source>
</evidence>
<dbReference type="EC" id="3.1.-.-" evidence="9"/>
<evidence type="ECO:0000256" key="1">
    <source>
        <dbReference type="ARBA" id="ARBA00001968"/>
    </source>
</evidence>
<comment type="similarity">
    <text evidence="3 9">Belongs to the eukaryotic release factor 1 family. Pelota subfamily.</text>
</comment>
<evidence type="ECO:0000313" key="12">
    <source>
        <dbReference type="Proteomes" id="UP000009227"/>
    </source>
</evidence>
<proteinExistence type="inferred from homology"/>
<evidence type="ECO:0000256" key="8">
    <source>
        <dbReference type="ARBA" id="ARBA00022801"/>
    </source>
</evidence>
<dbReference type="SUPFAM" id="SSF55315">
    <property type="entry name" value="L30e-like"/>
    <property type="match status" value="1"/>
</dbReference>
<dbReference type="InterPro" id="IPR029064">
    <property type="entry name" value="Ribosomal_eL30-like_sf"/>
</dbReference>
<dbReference type="STRING" id="880724.Metig_1044"/>
<dbReference type="PANTHER" id="PTHR10853:SF0">
    <property type="entry name" value="PROTEIN PELOTA HOMOLOG"/>
    <property type="match status" value="1"/>
</dbReference>
<dbReference type="FunFam" id="2.30.30.870:FF:000002">
    <property type="entry name" value="Protein pelota homolog"/>
    <property type="match status" value="1"/>
</dbReference>
<dbReference type="SUPFAM" id="SSF53137">
    <property type="entry name" value="Translational machinery components"/>
    <property type="match status" value="1"/>
</dbReference>
<dbReference type="InterPro" id="IPR005141">
    <property type="entry name" value="eRF1_2"/>
</dbReference>
<reference evidence="11 12" key="1">
    <citation type="submission" date="2011-05" db="EMBL/GenBank/DDBJ databases">
        <title>Complete sequence of Methanotorris igneus Kol 5.</title>
        <authorList>
            <consortium name="US DOE Joint Genome Institute"/>
            <person name="Lucas S."/>
            <person name="Han J."/>
            <person name="Lapidus A."/>
            <person name="Cheng J.-F."/>
            <person name="Goodwin L."/>
            <person name="Pitluck S."/>
            <person name="Peters L."/>
            <person name="Mikhailova N."/>
            <person name="Chertkov O."/>
            <person name="Han C."/>
            <person name="Tapia R."/>
            <person name="Land M."/>
            <person name="Hauser L."/>
            <person name="Kyrpides N."/>
            <person name="Ivanova N."/>
            <person name="Pagani I."/>
            <person name="Sieprawska-Lupa M."/>
            <person name="Whitman W."/>
            <person name="Woyke T."/>
        </authorList>
    </citation>
    <scope>NUCLEOTIDE SEQUENCE [LARGE SCALE GENOMIC DNA]</scope>
    <source>
        <strain evidence="12">DSM 5666 / JCM 11834 / Kol 5</strain>
    </source>
</reference>
<dbReference type="Gene3D" id="3.30.1330.30">
    <property type="match status" value="1"/>
</dbReference>
<dbReference type="GO" id="GO:0071025">
    <property type="term" value="P:RNA surveillance"/>
    <property type="evidence" value="ECO:0007669"/>
    <property type="project" value="InterPro"/>
</dbReference>
<dbReference type="GO" id="GO:0070966">
    <property type="term" value="P:nuclear-transcribed mRNA catabolic process, no-go decay"/>
    <property type="evidence" value="ECO:0007669"/>
    <property type="project" value="InterPro"/>
</dbReference>